<dbReference type="Proteomes" id="UP000095709">
    <property type="component" value="Unassembled WGS sequence"/>
</dbReference>
<dbReference type="NCBIfam" id="TIGR01760">
    <property type="entry name" value="tape_meas_TP901"/>
    <property type="match status" value="2"/>
</dbReference>
<dbReference type="RefSeq" id="WP_055267302.1">
    <property type="nucleotide sequence ID" value="NZ_CZAL01000013.1"/>
</dbReference>
<dbReference type="EMBL" id="CZAL01000013">
    <property type="protein sequence ID" value="CUP61804.1"/>
    <property type="molecule type" value="Genomic_DNA"/>
</dbReference>
<accession>A0A174PKR4</accession>
<gene>
    <name evidence="4" type="ORF">ERS852498_02390</name>
</gene>
<evidence type="ECO:0000259" key="3">
    <source>
        <dbReference type="Pfam" id="PF10145"/>
    </source>
</evidence>
<organism evidence="4 5">
    <name type="scientific">Fusicatenibacter saccharivorans</name>
    <dbReference type="NCBI Taxonomy" id="1150298"/>
    <lineage>
        <taxon>Bacteria</taxon>
        <taxon>Bacillati</taxon>
        <taxon>Bacillota</taxon>
        <taxon>Clostridia</taxon>
        <taxon>Lachnospirales</taxon>
        <taxon>Lachnospiraceae</taxon>
        <taxon>Fusicatenibacter</taxon>
    </lineage>
</organism>
<sequence length="1237" mass="123422">MAESYSVKAVLCAEDKNFSSMMKSCSSYADNLKNTLTSGIGFGAMAAIGSKAVSAIGSGLKSLTAGAISAGANFENAMSSVAAISGATGSDFDRLSEKAKQLGKSTQYTASETASAMEYMAMAGWKTEDMLNGIEGVMDLAAASGEDLAGVSDIVTDAMTAFGLSADGTTKIIKDGFTKEVSNASHFADVLAAASANSNTNVAMLGESFKYAAPVAGSLGYSVEDTAIALGLMASSGLKSSMAGSSLRTILTNLAKPTDDISDAMDYLGISLQNGDGSMKSLMDIVTDLRGAFGQCKMPMDQFQENLAKLDEKYANGELTEKKYNEALADLTEKAYGAEGALKAKYAATLAGKEGMSGLLSIVSAAPEDFDKLTNAIYNSDGAAKEMAEIKMDNLQHDVVKLQSAMEGLGITAFNQVGGKMRGLVGIATETVGKIDEKLASGKGIEKAVDKIESMVEKAKPYWDIFKTDALEAGTALGDAAGAIIGDIKKLSGSFGSTESIENFSTTLGEVKDGIVAVSGFLEKHSDAIAKVAVALPKLLIAYKGFKIVKAVAPFVGAFTGAVGGLAKAGLGKIAPRLFGVSKGQEAVGKSSGGSAKKMVASVKAFMMMGVGVLAISAGFYLLAQSAIAVANAGPGAIAVFAGLIGVVVGLAVGMTKLFSSMSGGSKKLTAMAPAFLALGAAVLMISAGLALLAYSSIQLASAGPLAIGVMAGMAVAIGGLMLVAKSVAPTLSAGAVGFVTFGAAVLIAAAGMGLLSLSAINLANAGPLAIGCMVGMVAAIALLAVGAAALGPALTAGAVGFIAFGAAIVLVASGALIASAALAVVSAVLPTIAQYGAQGAVAIAQLGASMIIFGTGAAVGGVGATVLGVGLALVGVTALAAAAGVIALSAGAAVLGASLVMAGAGLTIMGAAFPLVAAGAKASAAGLTALLGSGTAASAVFVILAGSSGAAAVTVGVFAAAMVAGAAGTGLMVVALKSVNSSMKSIAGNAKSAEKSLTGMRSSVNVVNSGLDALGNKAKSAINALIKQFSQGESKAKTSGNAVGNNFNNGVSAGMSRAVSTAETMSNSIVITMRSSAGGAYNSGAYIGMGLANGMASQVGHVRAVAAQLAAAAEAAIRAKAQIHSPSRVTDKLGNYFGIGWVNGIMDHVQEARQAAMELIQVPELTPAPEIGMSLRTGSEDLNDSYQYSSNGKYTIYVPVNLDGREIGKATATYTREEIEKQETRENRKKGRRMNV</sequence>
<feature type="transmembrane region" description="Helical" evidence="2">
    <location>
        <begin position="925"/>
        <end position="946"/>
    </location>
</feature>
<dbReference type="Pfam" id="PF10145">
    <property type="entry name" value="PhageMin_Tail"/>
    <property type="match status" value="1"/>
</dbReference>
<keyword evidence="2" id="KW-0472">Membrane</keyword>
<feature type="transmembrane region" description="Helical" evidence="2">
    <location>
        <begin position="803"/>
        <end position="830"/>
    </location>
</feature>
<feature type="transmembrane region" description="Helical" evidence="2">
    <location>
        <begin position="836"/>
        <end position="860"/>
    </location>
</feature>
<dbReference type="AlphaFoldDB" id="A0A174PKR4"/>
<feature type="transmembrane region" description="Helical" evidence="2">
    <location>
        <begin position="952"/>
        <end position="977"/>
    </location>
</feature>
<feature type="transmembrane region" description="Helical" evidence="2">
    <location>
        <begin position="671"/>
        <end position="694"/>
    </location>
</feature>
<feature type="transmembrane region" description="Helical" evidence="2">
    <location>
        <begin position="895"/>
        <end position="918"/>
    </location>
</feature>
<evidence type="ECO:0000313" key="4">
    <source>
        <dbReference type="EMBL" id="CUP61804.1"/>
    </source>
</evidence>
<keyword evidence="2" id="KW-0812">Transmembrane</keyword>
<dbReference type="PANTHER" id="PTHR37813">
    <property type="entry name" value="FELS-2 PROPHAGE PROTEIN"/>
    <property type="match status" value="1"/>
</dbReference>
<feature type="transmembrane region" description="Helical" evidence="2">
    <location>
        <begin position="769"/>
        <end position="791"/>
    </location>
</feature>
<feature type="transmembrane region" description="Helical" evidence="2">
    <location>
        <begin position="706"/>
        <end position="725"/>
    </location>
</feature>
<feature type="domain" description="Phage tail tape measure protein" evidence="3">
    <location>
        <begin position="97"/>
        <end position="298"/>
    </location>
</feature>
<feature type="transmembrane region" description="Helical" evidence="2">
    <location>
        <begin position="737"/>
        <end position="763"/>
    </location>
</feature>
<reference evidence="4 5" key="1">
    <citation type="submission" date="2015-09" db="EMBL/GenBank/DDBJ databases">
        <authorList>
            <consortium name="Pathogen Informatics"/>
        </authorList>
    </citation>
    <scope>NUCLEOTIDE SEQUENCE [LARGE SCALE GENOMIC DNA]</scope>
    <source>
        <strain evidence="4 5">2789STDY5834885</strain>
    </source>
</reference>
<dbReference type="PANTHER" id="PTHR37813:SF1">
    <property type="entry name" value="FELS-2 PROPHAGE PROTEIN"/>
    <property type="match status" value="1"/>
</dbReference>
<evidence type="ECO:0000256" key="1">
    <source>
        <dbReference type="ARBA" id="ARBA00022612"/>
    </source>
</evidence>
<feature type="transmembrane region" description="Helical" evidence="2">
    <location>
        <begin position="867"/>
        <end position="889"/>
    </location>
</feature>
<evidence type="ECO:0000256" key="2">
    <source>
        <dbReference type="SAM" id="Phobius"/>
    </source>
</evidence>
<feature type="transmembrane region" description="Helical" evidence="2">
    <location>
        <begin position="605"/>
        <end position="624"/>
    </location>
</feature>
<protein>
    <submittedName>
        <fullName evidence="4">Phage-related protein</fullName>
    </submittedName>
</protein>
<keyword evidence="1" id="KW-1188">Viral release from host cell</keyword>
<evidence type="ECO:0000313" key="5">
    <source>
        <dbReference type="Proteomes" id="UP000095709"/>
    </source>
</evidence>
<keyword evidence="2" id="KW-1133">Transmembrane helix</keyword>
<feature type="transmembrane region" description="Helical" evidence="2">
    <location>
        <begin position="636"/>
        <end position="659"/>
    </location>
</feature>
<dbReference type="InterPro" id="IPR010090">
    <property type="entry name" value="Phage_tape_meas"/>
</dbReference>
<name>A0A174PKR4_9FIRM</name>
<proteinExistence type="predicted"/>